<dbReference type="Proteomes" id="UP000037035">
    <property type="component" value="Unassembled WGS sequence"/>
</dbReference>
<sequence length="419" mass="47546">MVRSFVLSSLDLECPQSMHCLAKPPKRRARGFYVGLFFFGVVRIDVPVLNDDKVCDHAEQQSSEKIFDLADSNNNPAHIVTINTIFNPFIGLKWLKVLAKIIYENFMFQGVGSGGKASIVKWMINRQILFHPLQKKLAHLQLTFRNSRKLLLLLQPFSKSDSAKLCCTVTVPKHLNMQTGGVWMTAWLEHAAFLVLVLAINQKFVTCVSLGNQGMSIDDFWRDIEASQLPVVEYLKARWRLRGLPAGAVQGTKESIFRAFVRLRKRLEKHCRRVGKTRVSAGEIWTRIKSFRGFGSGSRGLGKVDAGETKLGWFEGEWESMVAKMWEIGGWGERNKWNMGGRDLNHSRQKIQNLFLGCKDKRVVKGSVYYPSEGVYLQCYPRKTLSSSSAHFFLSTPLVFEVGGDISQTERVQNPNQLI</sequence>
<organism evidence="1 2">
    <name type="scientific">Puccinia sorghi</name>
    <dbReference type="NCBI Taxonomy" id="27349"/>
    <lineage>
        <taxon>Eukaryota</taxon>
        <taxon>Fungi</taxon>
        <taxon>Dikarya</taxon>
        <taxon>Basidiomycota</taxon>
        <taxon>Pucciniomycotina</taxon>
        <taxon>Pucciniomycetes</taxon>
        <taxon>Pucciniales</taxon>
        <taxon>Pucciniaceae</taxon>
        <taxon>Puccinia</taxon>
    </lineage>
</organism>
<dbReference type="VEuPathDB" id="FungiDB:VP01_1198g1"/>
<keyword evidence="2" id="KW-1185">Reference proteome</keyword>
<name>A0A0L6VQN2_9BASI</name>
<dbReference type="EMBL" id="LAVV01002209">
    <property type="protein sequence ID" value="KNZ63013.1"/>
    <property type="molecule type" value="Genomic_DNA"/>
</dbReference>
<evidence type="ECO:0000313" key="2">
    <source>
        <dbReference type="Proteomes" id="UP000037035"/>
    </source>
</evidence>
<reference evidence="1 2" key="1">
    <citation type="submission" date="2015-08" db="EMBL/GenBank/DDBJ databases">
        <title>Next Generation Sequencing and Analysis of the Genome of Puccinia sorghi L Schw, the Causal Agent of Maize Common Rust.</title>
        <authorList>
            <person name="Rochi L."/>
            <person name="Burguener G."/>
            <person name="Darino M."/>
            <person name="Turjanski A."/>
            <person name="Kreff E."/>
            <person name="Dieguez M.J."/>
            <person name="Sacco F."/>
        </authorList>
    </citation>
    <scope>NUCLEOTIDE SEQUENCE [LARGE SCALE GENOMIC DNA]</scope>
    <source>
        <strain evidence="1 2">RO10H11247</strain>
    </source>
</reference>
<protein>
    <submittedName>
        <fullName evidence="1">Uncharacterized protein</fullName>
    </submittedName>
</protein>
<accession>A0A0L6VQN2</accession>
<dbReference type="AlphaFoldDB" id="A0A0L6VQN2"/>
<proteinExistence type="predicted"/>
<evidence type="ECO:0000313" key="1">
    <source>
        <dbReference type="EMBL" id="KNZ63013.1"/>
    </source>
</evidence>
<comment type="caution">
    <text evidence="1">The sequence shown here is derived from an EMBL/GenBank/DDBJ whole genome shotgun (WGS) entry which is preliminary data.</text>
</comment>
<gene>
    <name evidence="1" type="ORF">VP01_1198g1</name>
</gene>